<reference evidence="1" key="1">
    <citation type="submission" date="2021-05" db="EMBL/GenBank/DDBJ databases">
        <authorList>
            <person name="Scholz U."/>
            <person name="Mascher M."/>
            <person name="Fiebig A."/>
        </authorList>
    </citation>
    <scope>NUCLEOTIDE SEQUENCE [LARGE SCALE GENOMIC DNA]</scope>
</reference>
<reference evidence="1" key="2">
    <citation type="submission" date="2025-09" db="UniProtKB">
        <authorList>
            <consortium name="EnsemblPlants"/>
        </authorList>
    </citation>
    <scope>IDENTIFICATION</scope>
</reference>
<name>A0ACD5VJB7_AVESA</name>
<proteinExistence type="predicted"/>
<dbReference type="EnsemblPlants" id="AVESA.00010b.r2.3CG0454980.1">
    <property type="protein sequence ID" value="AVESA.00010b.r2.3CG0454980.1.CDS.1"/>
    <property type="gene ID" value="AVESA.00010b.r2.3CG0454980"/>
</dbReference>
<accession>A0ACD5VJB7</accession>
<evidence type="ECO:0000313" key="2">
    <source>
        <dbReference type="Proteomes" id="UP001732700"/>
    </source>
</evidence>
<sequence length="292" mass="31912">MQVTVFSCGGFVLGVSFNHAIADGVGMCQFLQAVGELSRGLPSPSIVPVRQEDSISFGVPPVMAKILQFLGTIRPSQMALLNITVKESLISRIKYKYASMNSGRTCSVFEAVAAVLWRCRTRAIMSMSKSKSNPEAVTALILPTNARKYAGAKQGYYGNCLLVELVTATTGAVANGDLVDIVQMIQGAKDRLPEQADVDELLQVEPEDWYNILVAQCWRNIGLEALDFGAGRPSRVIKYYRGVTWLPECTACIPCNDLRVYNVLSVCVKDDHSTAFLQELADAHLLFKPSPL</sequence>
<dbReference type="Proteomes" id="UP001732700">
    <property type="component" value="Chromosome 3C"/>
</dbReference>
<protein>
    <submittedName>
        <fullName evidence="1">Uncharacterized protein</fullName>
    </submittedName>
</protein>
<organism evidence="1 2">
    <name type="scientific">Avena sativa</name>
    <name type="common">Oat</name>
    <dbReference type="NCBI Taxonomy" id="4498"/>
    <lineage>
        <taxon>Eukaryota</taxon>
        <taxon>Viridiplantae</taxon>
        <taxon>Streptophyta</taxon>
        <taxon>Embryophyta</taxon>
        <taxon>Tracheophyta</taxon>
        <taxon>Spermatophyta</taxon>
        <taxon>Magnoliopsida</taxon>
        <taxon>Liliopsida</taxon>
        <taxon>Poales</taxon>
        <taxon>Poaceae</taxon>
        <taxon>BOP clade</taxon>
        <taxon>Pooideae</taxon>
        <taxon>Poodae</taxon>
        <taxon>Poeae</taxon>
        <taxon>Poeae Chloroplast Group 1 (Aveneae type)</taxon>
        <taxon>Aveninae</taxon>
        <taxon>Avena</taxon>
    </lineage>
</organism>
<evidence type="ECO:0000313" key="1">
    <source>
        <dbReference type="EnsemblPlants" id="AVESA.00010b.r2.3CG0454980.1.CDS.1"/>
    </source>
</evidence>
<keyword evidence="2" id="KW-1185">Reference proteome</keyword>